<dbReference type="Gene3D" id="2.60.40.3440">
    <property type="match status" value="1"/>
</dbReference>
<dbReference type="SUPFAM" id="SSF51120">
    <property type="entry name" value="beta-Roll"/>
    <property type="match status" value="2"/>
</dbReference>
<feature type="compositionally biased region" description="Basic and acidic residues" evidence="3">
    <location>
        <begin position="198"/>
        <end position="209"/>
    </location>
</feature>
<feature type="domain" description="Cadherin" evidence="4">
    <location>
        <begin position="867"/>
        <end position="955"/>
    </location>
</feature>
<organism evidence="5">
    <name type="scientific">Microvirga ossetica</name>
    <dbReference type="NCBI Taxonomy" id="1882682"/>
    <lineage>
        <taxon>Bacteria</taxon>
        <taxon>Pseudomonadati</taxon>
        <taxon>Pseudomonadota</taxon>
        <taxon>Alphaproteobacteria</taxon>
        <taxon>Hyphomicrobiales</taxon>
        <taxon>Methylobacteriaceae</taxon>
        <taxon>Microvirga</taxon>
    </lineage>
</organism>
<dbReference type="InterPro" id="IPR050557">
    <property type="entry name" value="RTX_toxin/Mannuronan_C5-epim"/>
</dbReference>
<feature type="region of interest" description="Disordered" evidence="3">
    <location>
        <begin position="756"/>
        <end position="783"/>
    </location>
</feature>
<dbReference type="PROSITE" id="PS50268">
    <property type="entry name" value="CADHERIN_2"/>
    <property type="match status" value="2"/>
</dbReference>
<dbReference type="InterPro" id="IPR001343">
    <property type="entry name" value="Hemolysn_Ca-bd"/>
</dbReference>
<dbReference type="Pfam" id="PF17803">
    <property type="entry name" value="Cadherin_4"/>
    <property type="match status" value="1"/>
</dbReference>
<evidence type="ECO:0000256" key="1">
    <source>
        <dbReference type="ARBA" id="ARBA00004613"/>
    </source>
</evidence>
<keyword evidence="5" id="KW-0614">Plasmid</keyword>
<dbReference type="PRINTS" id="PR00313">
    <property type="entry name" value="CABNDNGRPT"/>
</dbReference>
<proteinExistence type="predicted"/>
<dbReference type="PROSITE" id="PS00330">
    <property type="entry name" value="HEMOLYSIN_CALCIUM"/>
    <property type="match status" value="5"/>
</dbReference>
<gene>
    <name evidence="5" type="ORF">BB934_45100</name>
</gene>
<accession>A0A1B2EZH7</accession>
<dbReference type="InterPro" id="IPR015919">
    <property type="entry name" value="Cadherin-like_sf"/>
</dbReference>
<dbReference type="GO" id="GO:0007156">
    <property type="term" value="P:homophilic cell adhesion via plasma membrane adhesion molecules"/>
    <property type="evidence" value="ECO:0007669"/>
    <property type="project" value="InterPro"/>
</dbReference>
<reference evidence="5" key="1">
    <citation type="submission" date="2016-07" db="EMBL/GenBank/DDBJ databases">
        <title>Microvirga ossetica sp. nov. a new species of rhizobia isolated from root nodules of the legume species Vicia alpestris Steven originated from North Ossetia region in the Caucasus.</title>
        <authorList>
            <person name="Safronova V.I."/>
            <person name="Kuznetsova I.G."/>
            <person name="Sazanova A.L."/>
            <person name="Belimov A."/>
            <person name="Andronov E."/>
            <person name="Osledkin Y.S."/>
            <person name="Onishchuk O.P."/>
            <person name="Kurchak O.N."/>
            <person name="Shaposhnikov A.I."/>
            <person name="Willems A."/>
            <person name="Tikhonovich I.A."/>
        </authorList>
    </citation>
    <scope>NUCLEOTIDE SEQUENCE [LARGE SCALE GENOMIC DNA]</scope>
    <source>
        <strain evidence="5">V5/3M</strain>
        <plasmid evidence="5">unnamed5</plasmid>
    </source>
</reference>
<dbReference type="Gene3D" id="2.150.10.10">
    <property type="entry name" value="Serralysin-like metalloprotease, C-terminal"/>
    <property type="match status" value="5"/>
</dbReference>
<dbReference type="InterPro" id="IPR011049">
    <property type="entry name" value="Serralysin-like_metalloprot_C"/>
</dbReference>
<dbReference type="Pfam" id="PF17963">
    <property type="entry name" value="Big_9"/>
    <property type="match status" value="6"/>
</dbReference>
<dbReference type="InterPro" id="IPR018511">
    <property type="entry name" value="Hemolysin-typ_Ca-bd_CS"/>
</dbReference>
<comment type="subcellular location">
    <subcellularLocation>
        <location evidence="1">Secreted</location>
    </subcellularLocation>
</comment>
<dbReference type="InterPro" id="IPR002126">
    <property type="entry name" value="Cadherin-like_dom"/>
</dbReference>
<dbReference type="RefSeq" id="WP_099516171.1">
    <property type="nucleotide sequence ID" value="NZ_CP016621.1"/>
</dbReference>
<feature type="compositionally biased region" description="Polar residues" evidence="3">
    <location>
        <begin position="1"/>
        <end position="21"/>
    </location>
</feature>
<dbReference type="OrthoDB" id="5593939at2"/>
<dbReference type="InterPro" id="IPR038081">
    <property type="entry name" value="CalX-like_sf"/>
</dbReference>
<name>A0A1B2EZH7_9HYPH</name>
<dbReference type="KEGG" id="moc:BB934_45100"/>
<protein>
    <recommendedName>
        <fullName evidence="4">Cadherin domain-containing protein</fullName>
    </recommendedName>
</protein>
<feature type="compositionally biased region" description="Gly residues" evidence="3">
    <location>
        <begin position="141"/>
        <end position="153"/>
    </location>
</feature>
<feature type="region of interest" description="Disordered" evidence="3">
    <location>
        <begin position="134"/>
        <end position="296"/>
    </location>
</feature>
<dbReference type="InterPro" id="IPR040853">
    <property type="entry name" value="RapA2_cadherin-like"/>
</dbReference>
<geneLocation type="plasmid" evidence="5">
    <name>unnamed5</name>
</geneLocation>
<feature type="compositionally biased region" description="Low complexity" evidence="3">
    <location>
        <begin position="280"/>
        <end position="296"/>
    </location>
</feature>
<dbReference type="GO" id="GO:0005576">
    <property type="term" value="C:extracellular region"/>
    <property type="evidence" value="ECO:0007669"/>
    <property type="project" value="UniProtKB-SubCell"/>
</dbReference>
<feature type="domain" description="Cadherin" evidence="4">
    <location>
        <begin position="672"/>
        <end position="759"/>
    </location>
</feature>
<dbReference type="Pfam" id="PF00353">
    <property type="entry name" value="HemolysinCabind"/>
    <property type="match status" value="7"/>
</dbReference>
<evidence type="ECO:0000313" key="5">
    <source>
        <dbReference type="EMBL" id="ANY85399.1"/>
    </source>
</evidence>
<feature type="compositionally biased region" description="Low complexity" evidence="3">
    <location>
        <begin position="756"/>
        <end position="771"/>
    </location>
</feature>
<dbReference type="InterPro" id="IPR013783">
    <property type="entry name" value="Ig-like_fold"/>
</dbReference>
<dbReference type="Pfam" id="PF17892">
    <property type="entry name" value="Cadherin_5"/>
    <property type="match status" value="1"/>
</dbReference>
<dbReference type="SUPFAM" id="SSF141072">
    <property type="entry name" value="CalX-like"/>
    <property type="match status" value="1"/>
</dbReference>
<dbReference type="EMBL" id="CP016621">
    <property type="protein sequence ID" value="ANY85399.1"/>
    <property type="molecule type" value="Genomic_DNA"/>
</dbReference>
<feature type="compositionally biased region" description="Gly residues" evidence="3">
    <location>
        <begin position="222"/>
        <end position="234"/>
    </location>
</feature>
<dbReference type="GO" id="GO:0016020">
    <property type="term" value="C:membrane"/>
    <property type="evidence" value="ECO:0007669"/>
    <property type="project" value="InterPro"/>
</dbReference>
<feature type="region of interest" description="Disordered" evidence="3">
    <location>
        <begin position="1"/>
        <end position="24"/>
    </location>
</feature>
<dbReference type="PANTHER" id="PTHR38340:SF1">
    <property type="entry name" value="S-LAYER PROTEIN"/>
    <property type="match status" value="1"/>
</dbReference>
<dbReference type="InterPro" id="IPR041690">
    <property type="entry name" value="Cadherin_5"/>
</dbReference>
<dbReference type="NCBIfam" id="NF012211">
    <property type="entry name" value="tand_rpt_95"/>
    <property type="match status" value="8"/>
</dbReference>
<dbReference type="SUPFAM" id="SSF49313">
    <property type="entry name" value="Cadherin-like"/>
    <property type="match status" value="1"/>
</dbReference>
<evidence type="ECO:0000259" key="4">
    <source>
        <dbReference type="PROSITE" id="PS50268"/>
    </source>
</evidence>
<dbReference type="PANTHER" id="PTHR38340">
    <property type="entry name" value="S-LAYER PROTEIN"/>
    <property type="match status" value="1"/>
</dbReference>
<evidence type="ECO:0000256" key="2">
    <source>
        <dbReference type="ARBA" id="ARBA00022525"/>
    </source>
</evidence>
<keyword evidence="2" id="KW-0964">Secreted</keyword>
<dbReference type="GO" id="GO:0005509">
    <property type="term" value="F:calcium ion binding"/>
    <property type="evidence" value="ECO:0007669"/>
    <property type="project" value="InterPro"/>
</dbReference>
<feature type="compositionally biased region" description="Polar residues" evidence="3">
    <location>
        <begin position="1598"/>
        <end position="1610"/>
    </location>
</feature>
<evidence type="ECO:0000256" key="3">
    <source>
        <dbReference type="SAM" id="MobiDB-lite"/>
    </source>
</evidence>
<feature type="region of interest" description="Disordered" evidence="3">
    <location>
        <begin position="1588"/>
        <end position="1610"/>
    </location>
</feature>
<sequence length="1610" mass="162680">MATLNGTPGNDTIPGTNSADTINGRGGRDLLNGLGGDDLIDGDEGDDTLNGGIGHDTLRGGIGIDVLDGGDGHDNLNGNAGADRLLGGLGNDTLAGGGDSDYLDGGDGNDRLEGGSVADTLLGGAGIDTLIAGAGDDRLEGGGGTDNMDGGTGNDFMDGGSENDTMTGGSGNDTMLGGAGDDRMVADVGDDSLDGGTGDDRMEGGDGNDRLSGGDGADTIDGGNGTDGIEGGIGNDSLSGAAGNDTLSGGDGNDRLDGGNDHDSIDGGTGADSITGGSGNDTVTGGTGNDTIDGGTGTDTVVLSGNVDDYTFTRVSTSVLQVAGTDGTDRLSGVEFLRIGSQTYDMNGPIARSDTGSGTENQIITVANVLADDVSLSGAALRVQRLGGGNANTGDTVATVDGIAVRLGLNNSLVVIPGTTYDNLSQGESVQRTFTYTVGNGSGNLSTANVTLTITGANDGPVAVSDARATNEDTPLAFAASTLVANDTDIDRLDVLTVTGVTATADTHGTVTLTNGQITYSPAADYNGPASFRYTVSDGRGGTATGTVNVTVTAVADNAAPVAANGSASGNEDSVISGTVSAADGDGDALTYALVQGPRDANGNAVTGLTFNPNGTYSFQGPANFNGSVTFTYKANDGSADSNVATVTLTANSVNDAPVAQAASSSGDEDTITTGSVAATDVDGSTLTYSVVQSARDANGNLVSGLTFNPDGTYSFKGPQDFNGTVTFTYKANDGAADSNTATVTLTVNPVEDNVAPTAGAGTASGAEDTTITGSVEATDPNGDPLTYSLVQGARASNGNPVSGLTFNSDGSYSFTGPSNFNGTITFSYRASDGSLDSNVATVTLTVTPVNDAPAAQAASSSGDEDTTITGTVTATDVEGSALTYSLVQVARDGNGNAVAGLTFNPDGTYTFQGPQDFNGTVTFTYRANDGAADSNEAPVTITIDPVDDNTAPVAANANASGDEDATIAGSVSAADGEGDALTYALVQGAHDADGNLVTGLAFNPDGTYSFRGPGNFNGTVTITYKANDGSLDSNVATVTLAVNPVNDEPSVPAITRFSGDEDIPISGSVSATDADGDPLTYILGTPARDQSGNPVTGLVFNSDGTFSFQGPQDYSGNVTFRYRAFDGSLPTPLSIVELTINPVNDSPTVSPIQASGDEDTLIEGSVTATDVDSVNFTYALVQGARDTSGNAVEGLTFNPDGTFSFQGPQDFNGEVTFTYKANDGTSDSNVATATLTINPMDDPNIIRDNQSIANQGLVGTAGEADVFVFDWTRAIMRPDSIIGFESGLDKIAIVKDQSQLPSQASFQNGFDLGGDPTIADATYFIKLAVLSTQIAVLDTDLVSSDFVFHRNDPYASVSPPLNSVSASVVSTTEGEARTIFFRRNVDFSQPLDIQFTLSGTVESEDVDISLGSTHTVRIEAGQESVGLTVDPIDDATVEGTELLRVDILESLAYELSRPSNLSGASAVLRIVDNDALPVANIVRNAASEPGQALEGVAGEVDYFVYGRGEPTGGSINGFESGVDKFVIIDSDPGFGQGLFEWTGEHTVVYLGFGGSGNGILANGSELHEGDVVIVPRESSIPTAIQSLSTGALPDPSQRISSMGNWDTLA</sequence>
<feature type="compositionally biased region" description="Basic and acidic residues" evidence="3">
    <location>
        <begin position="252"/>
        <end position="265"/>
    </location>
</feature>
<dbReference type="Gene3D" id="2.60.40.10">
    <property type="entry name" value="Immunoglobulins"/>
    <property type="match status" value="5"/>
</dbReference>